<feature type="domain" description="DUF11" evidence="2">
    <location>
        <begin position="160"/>
        <end position="274"/>
    </location>
</feature>
<evidence type="ECO:0000256" key="1">
    <source>
        <dbReference type="SAM" id="SignalP"/>
    </source>
</evidence>
<comment type="caution">
    <text evidence="3">The sequence shown here is derived from an EMBL/GenBank/DDBJ whole genome shotgun (WGS) entry which is preliminary data.</text>
</comment>
<dbReference type="InterPro" id="IPR001434">
    <property type="entry name" value="OmcB-like_DUF11"/>
</dbReference>
<organism evidence="3 4">
    <name type="scientific">Amycolatopsis acidicola</name>
    <dbReference type="NCBI Taxonomy" id="2596893"/>
    <lineage>
        <taxon>Bacteria</taxon>
        <taxon>Bacillati</taxon>
        <taxon>Actinomycetota</taxon>
        <taxon>Actinomycetes</taxon>
        <taxon>Pseudonocardiales</taxon>
        <taxon>Pseudonocardiaceae</taxon>
        <taxon>Amycolatopsis</taxon>
    </lineage>
</organism>
<evidence type="ECO:0000313" key="3">
    <source>
        <dbReference type="EMBL" id="KAA9159772.1"/>
    </source>
</evidence>
<dbReference type="OrthoDB" id="3666463at2"/>
<dbReference type="GO" id="GO:0005975">
    <property type="term" value="P:carbohydrate metabolic process"/>
    <property type="evidence" value="ECO:0007669"/>
    <property type="project" value="UniProtKB-ARBA"/>
</dbReference>
<dbReference type="Pfam" id="PF01345">
    <property type="entry name" value="DUF11"/>
    <property type="match status" value="1"/>
</dbReference>
<keyword evidence="1" id="KW-0732">Signal</keyword>
<dbReference type="Gene3D" id="2.60.40.10">
    <property type="entry name" value="Immunoglobulins"/>
    <property type="match status" value="1"/>
</dbReference>
<protein>
    <submittedName>
        <fullName evidence="3">DUF11 domain-containing protein</fullName>
    </submittedName>
</protein>
<feature type="chain" id="PRO_5024286773" evidence="1">
    <location>
        <begin position="28"/>
        <end position="286"/>
    </location>
</feature>
<gene>
    <name evidence="3" type="ORF">FPZ12_019265</name>
</gene>
<dbReference type="Proteomes" id="UP000319769">
    <property type="component" value="Unassembled WGS sequence"/>
</dbReference>
<dbReference type="InterPro" id="IPR013783">
    <property type="entry name" value="Ig-like_fold"/>
</dbReference>
<feature type="signal peptide" evidence="1">
    <location>
        <begin position="1"/>
        <end position="27"/>
    </location>
</feature>
<dbReference type="EMBL" id="VMNW02000027">
    <property type="protein sequence ID" value="KAA9159772.1"/>
    <property type="molecule type" value="Genomic_DNA"/>
</dbReference>
<evidence type="ECO:0000313" key="4">
    <source>
        <dbReference type="Proteomes" id="UP000319769"/>
    </source>
</evidence>
<name>A0A5N0V398_9PSEU</name>
<dbReference type="AlphaFoldDB" id="A0A5N0V398"/>
<evidence type="ECO:0000259" key="2">
    <source>
        <dbReference type="Pfam" id="PF01345"/>
    </source>
</evidence>
<sequence length="286" mass="28668">MNPRRRTLCTVLAAATCAILPVAPALAADEPTSSAQLAPATVAQGGTFTVTEQIHNSQSFTVTGAKAALYGAERSLVDVADLVSCTGTIAPCGALGSSYRGGVGDLPAGESRTVVFTFRVKDTADPGALTLQTQLVGDNYAFDTLDGPALTVTGAPQAADIKVSLDASAVNGLLGTKITYAATVSNTGPAAATEIRLSGTYANGLVYAGSTDCTHPANTRTVTCGLPSLASGASATVKFAVVPGLLAVGPFTTTVQRTQSTPADPVATNDTASRACSALTGLLVRC</sequence>
<keyword evidence="4" id="KW-1185">Reference proteome</keyword>
<dbReference type="RefSeq" id="WP_144746816.1">
    <property type="nucleotide sequence ID" value="NZ_VMNW02000027.1"/>
</dbReference>
<reference evidence="3" key="1">
    <citation type="submission" date="2019-09" db="EMBL/GenBank/DDBJ databases">
        <authorList>
            <person name="Teo W.F.A."/>
            <person name="Duangmal K."/>
        </authorList>
    </citation>
    <scope>NUCLEOTIDE SEQUENCE [LARGE SCALE GENOMIC DNA]</scope>
    <source>
        <strain evidence="3">K81G1</strain>
    </source>
</reference>
<accession>A0A5N0V398</accession>
<proteinExistence type="predicted"/>